<keyword evidence="3" id="KW-1185">Reference proteome</keyword>
<dbReference type="EMBL" id="JABEBT010000256">
    <property type="protein sequence ID" value="KAF7623397.1"/>
    <property type="molecule type" value="Genomic_DNA"/>
</dbReference>
<keyword evidence="1" id="KW-1133">Transmembrane helix</keyword>
<organism evidence="2 3">
    <name type="scientific">Meloidogyne graminicola</name>
    <dbReference type="NCBI Taxonomy" id="189291"/>
    <lineage>
        <taxon>Eukaryota</taxon>
        <taxon>Metazoa</taxon>
        <taxon>Ecdysozoa</taxon>
        <taxon>Nematoda</taxon>
        <taxon>Chromadorea</taxon>
        <taxon>Rhabditida</taxon>
        <taxon>Tylenchina</taxon>
        <taxon>Tylenchomorpha</taxon>
        <taxon>Tylenchoidea</taxon>
        <taxon>Meloidogynidae</taxon>
        <taxon>Meloidogyninae</taxon>
        <taxon>Meloidogyne</taxon>
    </lineage>
</organism>
<protein>
    <recommendedName>
        <fullName evidence="4">G_PROTEIN_RECEP_F1_2 domain-containing protein</fullName>
    </recommendedName>
</protein>
<sequence length="219" mass="25742">MNVYSKNPKYSVCSLNLWNMPRSESQQLNIKQRQQRRSYFKLTISVALILLLYTISWALPTAIWFAFNLLNYADRTRINYVTFVQGFLTPFGSGINLYIYLWKHAEIRNSAVSTLPWLKNILYDEIIINPIPTNILRSGLSKQKQTRNIRNFEMSIIKLKINKEIILNYLIIQYFIDSLNIFKRFLFISSKSKLPNSKKHQQPLLILNNSSSSQLITKK</sequence>
<evidence type="ECO:0008006" key="4">
    <source>
        <dbReference type="Google" id="ProtNLM"/>
    </source>
</evidence>
<evidence type="ECO:0000313" key="2">
    <source>
        <dbReference type="EMBL" id="KAF7623397.1"/>
    </source>
</evidence>
<dbReference type="SUPFAM" id="SSF81321">
    <property type="entry name" value="Family A G protein-coupled receptor-like"/>
    <property type="match status" value="1"/>
</dbReference>
<proteinExistence type="predicted"/>
<evidence type="ECO:0000256" key="1">
    <source>
        <dbReference type="SAM" id="Phobius"/>
    </source>
</evidence>
<accession>A0A8S9Z5M7</accession>
<feature type="transmembrane region" description="Helical" evidence="1">
    <location>
        <begin position="39"/>
        <end position="66"/>
    </location>
</feature>
<dbReference type="Gene3D" id="1.20.1070.10">
    <property type="entry name" value="Rhodopsin 7-helix transmembrane proteins"/>
    <property type="match status" value="1"/>
</dbReference>
<dbReference type="Proteomes" id="UP000605970">
    <property type="component" value="Unassembled WGS sequence"/>
</dbReference>
<keyword evidence="1" id="KW-0812">Transmembrane</keyword>
<feature type="transmembrane region" description="Helical" evidence="1">
    <location>
        <begin position="78"/>
        <end position="101"/>
    </location>
</feature>
<dbReference type="AlphaFoldDB" id="A0A8S9Z5M7"/>
<evidence type="ECO:0000313" key="3">
    <source>
        <dbReference type="Proteomes" id="UP000605970"/>
    </source>
</evidence>
<keyword evidence="1" id="KW-0472">Membrane</keyword>
<gene>
    <name evidence="2" type="ORF">Mgra_00010278</name>
</gene>
<name>A0A8S9Z5M7_9BILA</name>
<reference evidence="2" key="1">
    <citation type="journal article" date="2020" name="Ecol. Evol.">
        <title>Genome structure and content of the rice root-knot nematode (Meloidogyne graminicola).</title>
        <authorList>
            <person name="Phan N.T."/>
            <person name="Danchin E.G.J."/>
            <person name="Klopp C."/>
            <person name="Perfus-Barbeoch L."/>
            <person name="Kozlowski D.K."/>
            <person name="Koutsovoulos G.D."/>
            <person name="Lopez-Roques C."/>
            <person name="Bouchez O."/>
            <person name="Zahm M."/>
            <person name="Besnard G."/>
            <person name="Bellafiore S."/>
        </authorList>
    </citation>
    <scope>NUCLEOTIDE SEQUENCE</scope>
    <source>
        <strain evidence="2">VN-18</strain>
    </source>
</reference>
<comment type="caution">
    <text evidence="2">The sequence shown here is derived from an EMBL/GenBank/DDBJ whole genome shotgun (WGS) entry which is preliminary data.</text>
</comment>
<dbReference type="OrthoDB" id="10639632at2759"/>